<sequence length="109" mass="12862">MTKEQWQELYKNLDAIYSEYSTAYYKYEKGKNKQIRASGERDVDSLLNKANFYIKKNTEVYNLLTGGENNTDTGRIYNYDDFIKSWHFQGALADFLDVIKEKIESFDKA</sequence>
<accession>A0A2T2YF49</accession>
<dbReference type="AlphaFoldDB" id="A0A2T2YF49"/>
<reference evidence="1 2" key="1">
    <citation type="submission" date="2018-03" db="EMBL/GenBank/DDBJ databases">
        <title>Adhaeribacter sp. HMF7605 Genome sequencing and assembly.</title>
        <authorList>
            <person name="Kang H."/>
            <person name="Kang J."/>
            <person name="Cha I."/>
            <person name="Kim H."/>
            <person name="Joh K."/>
        </authorList>
    </citation>
    <scope>NUCLEOTIDE SEQUENCE [LARGE SCALE GENOMIC DNA]</scope>
    <source>
        <strain evidence="1 2">HMF7605</strain>
    </source>
</reference>
<organism evidence="1 2">
    <name type="scientific">Adhaeribacter arboris</name>
    <dbReference type="NCBI Taxonomy" id="2072846"/>
    <lineage>
        <taxon>Bacteria</taxon>
        <taxon>Pseudomonadati</taxon>
        <taxon>Bacteroidota</taxon>
        <taxon>Cytophagia</taxon>
        <taxon>Cytophagales</taxon>
        <taxon>Hymenobacteraceae</taxon>
        <taxon>Adhaeribacter</taxon>
    </lineage>
</organism>
<dbReference type="RefSeq" id="WP_106929518.1">
    <property type="nucleotide sequence ID" value="NZ_PYFT01000001.1"/>
</dbReference>
<evidence type="ECO:0000313" key="2">
    <source>
        <dbReference type="Proteomes" id="UP000240357"/>
    </source>
</evidence>
<dbReference type="EMBL" id="PYFT01000001">
    <property type="protein sequence ID" value="PSR54139.1"/>
    <property type="molecule type" value="Genomic_DNA"/>
</dbReference>
<evidence type="ECO:0000313" key="1">
    <source>
        <dbReference type="EMBL" id="PSR54139.1"/>
    </source>
</evidence>
<gene>
    <name evidence="1" type="ORF">AHMF7605_11715</name>
</gene>
<dbReference type="Proteomes" id="UP000240357">
    <property type="component" value="Unassembled WGS sequence"/>
</dbReference>
<comment type="caution">
    <text evidence="1">The sequence shown here is derived from an EMBL/GenBank/DDBJ whole genome shotgun (WGS) entry which is preliminary data.</text>
</comment>
<proteinExistence type="predicted"/>
<dbReference type="OrthoDB" id="1451120at2"/>
<protein>
    <submittedName>
        <fullName evidence="1">Uncharacterized protein</fullName>
    </submittedName>
</protein>
<keyword evidence="2" id="KW-1185">Reference proteome</keyword>
<name>A0A2T2YF49_9BACT</name>